<evidence type="ECO:0000256" key="5">
    <source>
        <dbReference type="ARBA" id="ARBA00018512"/>
    </source>
</evidence>
<evidence type="ECO:0000256" key="4">
    <source>
        <dbReference type="ARBA" id="ARBA00011967"/>
    </source>
</evidence>
<keyword evidence="6" id="KW-0328">Glycosyltransferase</keyword>
<dbReference type="InterPro" id="IPR016900">
    <property type="entry name" value="Alg10"/>
</dbReference>
<proteinExistence type="inferred from homology"/>
<evidence type="ECO:0000256" key="12">
    <source>
        <dbReference type="ARBA" id="ARBA00044727"/>
    </source>
</evidence>
<reference evidence="16" key="3">
    <citation type="submission" date="2018-12" db="EMBL/GenBank/DDBJ databases">
        <title>G10K-VGP greater horseshoe bat female genome, primary haplotype.</title>
        <authorList>
            <person name="Teeling E."/>
            <person name="Myers G."/>
            <person name="Vernes S."/>
            <person name="Pippel M."/>
            <person name="Winkler S."/>
            <person name="Fedrigo O."/>
            <person name="Rhie A."/>
            <person name="Koren S."/>
            <person name="Phillippy A."/>
            <person name="Lewin H."/>
            <person name="Damas J."/>
            <person name="Howe K."/>
            <person name="Mountcastle J."/>
            <person name="Jarvis E.D."/>
        </authorList>
    </citation>
    <scope>NUCLEOTIDE SEQUENCE [LARGE SCALE GENOMIC DNA]</scope>
</reference>
<protein>
    <recommendedName>
        <fullName evidence="5">Dol-P-Glc:Glc(2)Man(9)GlcNAc(2)-PP-Dol alpha-1,2-glucosyltransferase</fullName>
        <ecNumber evidence="4">2.4.1.256</ecNumber>
    </recommendedName>
</protein>
<dbReference type="PANTHER" id="PTHR12989">
    <property type="entry name" value="ALPHA-1,2-GLUCOSYLTRANSFERASE ALG10"/>
    <property type="match status" value="1"/>
</dbReference>
<evidence type="ECO:0000313" key="16">
    <source>
        <dbReference type="Proteomes" id="UP000472240"/>
    </source>
</evidence>
<dbReference type="Ensembl" id="ENSRFET00010023916.1">
    <property type="protein sequence ID" value="ENSRFEP00010021976.1"/>
    <property type="gene ID" value="ENSRFEG00010014719.1"/>
</dbReference>
<dbReference type="PANTHER" id="PTHR12989:SF10">
    <property type="entry name" value="DOL-P-GLC:GLC(2)MAN(9)GLCNAC(2)-PP-DOL ALPHA-1,2-GLUCOSYLTRANSFERASE-RELATED"/>
    <property type="match status" value="1"/>
</dbReference>
<comment type="function">
    <text evidence="12">Dol-P-Glc:Glc(2)Man(9)GlcNAc(2)-PP-Dol alpha-1,2-glucosyltransferase that operates in the biosynthetic pathway of dolichol-linked oligosaccharides, the glycan precursors employed in protein asparagine (N)-glycosylation. The assembly of dolichol-linked oligosaccharides begins on the cytosolic side of the endoplasmic reticulum membrane and finishes in its lumen. The sequential addition of sugars to dolichol pyrophosphate produces dolichol-linked oligosaccharides containing fourteen sugars, including two GlcNAcs, nine mannoses and three glucoses. Once assembled, the oligosaccharide is transferred from the lipid to nascent proteins by oligosaccharyltransferases. In the lumen of the endoplasmic reticulum, adds the third and last glucose residue from dolichyl phosphate glucose (Dol-P-Glc) onto the lipid-linked oligosaccharide intermediate Glc(2)Man(9)GlcNAc(2)-PP-Dol to produce Glc(3)Man(9)GlcNAc(2)-PP-Dol.</text>
</comment>
<keyword evidence="11 14" id="KW-0472">Membrane</keyword>
<evidence type="ECO:0000256" key="3">
    <source>
        <dbReference type="ARBA" id="ARBA00010600"/>
    </source>
</evidence>
<evidence type="ECO:0000256" key="7">
    <source>
        <dbReference type="ARBA" id="ARBA00022679"/>
    </source>
</evidence>
<comment type="pathway">
    <text evidence="2">Protein modification; protein glycosylation.</text>
</comment>
<accession>A0A671F8C2</accession>
<dbReference type="EC" id="2.4.1.256" evidence="4"/>
<feature type="transmembrane region" description="Helical" evidence="14">
    <location>
        <begin position="98"/>
        <end position="115"/>
    </location>
</feature>
<dbReference type="Proteomes" id="UP000472240">
    <property type="component" value="Chromosome 14"/>
</dbReference>
<keyword evidence="10 14" id="KW-1133">Transmembrane helix</keyword>
<evidence type="ECO:0000256" key="2">
    <source>
        <dbReference type="ARBA" id="ARBA00004922"/>
    </source>
</evidence>
<organism evidence="15 16">
    <name type="scientific">Rhinolophus ferrumequinum</name>
    <name type="common">Greater horseshoe bat</name>
    <dbReference type="NCBI Taxonomy" id="59479"/>
    <lineage>
        <taxon>Eukaryota</taxon>
        <taxon>Metazoa</taxon>
        <taxon>Chordata</taxon>
        <taxon>Craniata</taxon>
        <taxon>Vertebrata</taxon>
        <taxon>Euteleostomi</taxon>
        <taxon>Mammalia</taxon>
        <taxon>Eutheria</taxon>
        <taxon>Laurasiatheria</taxon>
        <taxon>Chiroptera</taxon>
        <taxon>Yinpterochiroptera</taxon>
        <taxon>Rhinolophoidea</taxon>
        <taxon>Rhinolophidae</taxon>
        <taxon>Rhinolophinae</taxon>
        <taxon>Rhinolophus</taxon>
    </lineage>
</organism>
<evidence type="ECO:0000256" key="10">
    <source>
        <dbReference type="ARBA" id="ARBA00022989"/>
    </source>
</evidence>
<dbReference type="GO" id="GO:0005789">
    <property type="term" value="C:endoplasmic reticulum membrane"/>
    <property type="evidence" value="ECO:0007669"/>
    <property type="project" value="UniProtKB-SubCell"/>
</dbReference>
<keyword evidence="9" id="KW-0256">Endoplasmic reticulum</keyword>
<reference evidence="15" key="4">
    <citation type="submission" date="2025-08" db="UniProtKB">
        <authorList>
            <consortium name="Ensembl"/>
        </authorList>
    </citation>
    <scope>IDENTIFICATION</scope>
</reference>
<comment type="similarity">
    <text evidence="3">Belongs to the ALG10 glucosyltransferase family.</text>
</comment>
<name>A0A671F8C2_RHIFE</name>
<evidence type="ECO:0000256" key="14">
    <source>
        <dbReference type="SAM" id="Phobius"/>
    </source>
</evidence>
<dbReference type="InParanoid" id="A0A671F8C2"/>
<dbReference type="GO" id="GO:0006488">
    <property type="term" value="P:dolichol-linked oligosaccharide biosynthetic process"/>
    <property type="evidence" value="ECO:0007669"/>
    <property type="project" value="InterPro"/>
</dbReference>
<reference evidence="15 16" key="1">
    <citation type="journal article" date="2015" name="Annu Rev Anim Biosci">
        <title>The Genome 10K Project: a way forward.</title>
        <authorList>
            <person name="Koepfli K.P."/>
            <person name="Paten B."/>
            <person name="O'Brien S.J."/>
            <person name="Koepfli K.P."/>
            <person name="Paten B."/>
            <person name="Antunes A."/>
            <person name="Belov K."/>
            <person name="Bustamante C."/>
            <person name="Castoe T.A."/>
            <person name="Clawson H."/>
            <person name="Crawford A.J."/>
            <person name="Diekhans M."/>
            <person name="Distel D."/>
            <person name="Durbin R."/>
            <person name="Earl D."/>
            <person name="Fujita M.K."/>
            <person name="Gamble T."/>
            <person name="Georges A."/>
            <person name="Gemmell N."/>
            <person name="Gilbert M.T."/>
            <person name="Graves J.M."/>
            <person name="Green R.E."/>
            <person name="Hickey G."/>
            <person name="Jarvis E.D."/>
            <person name="Johnson W."/>
            <person name="Komissarov A."/>
            <person name="Korf I."/>
            <person name="Kuhn R."/>
            <person name="Larkin D.M."/>
            <person name="Lewin H."/>
            <person name="Lopez J.V."/>
            <person name="Ma J."/>
            <person name="Marques-Bonet T."/>
            <person name="Miller W."/>
            <person name="Murphy R."/>
            <person name="Pevzner P."/>
            <person name="Shapiro B."/>
            <person name="Steiner C."/>
            <person name="Tamazian G."/>
            <person name="Venkatesh B."/>
            <person name="Wang J."/>
            <person name="Wayne R."/>
            <person name="Wiley E."/>
            <person name="Yang H."/>
            <person name="Zhang G."/>
            <person name="Haussler D."/>
            <person name="Ryder O."/>
            <person name="O'Brien S.J."/>
        </authorList>
    </citation>
    <scope>NUCLEOTIDE SEQUENCE</scope>
</reference>
<dbReference type="GeneTree" id="ENSGT00390000012906"/>
<evidence type="ECO:0000256" key="11">
    <source>
        <dbReference type="ARBA" id="ARBA00023136"/>
    </source>
</evidence>
<keyword evidence="16" id="KW-1185">Reference proteome</keyword>
<comment type="subcellular location">
    <subcellularLocation>
        <location evidence="1">Endoplasmic reticulum membrane</location>
        <topology evidence="1">Multi-pass membrane protein</topology>
    </subcellularLocation>
</comment>
<dbReference type="GO" id="GO:0106073">
    <property type="term" value="F:dolichyl pyrophosphate Glc2Man9GlcNAc2 alpha-1,2-glucosyltransferase activity"/>
    <property type="evidence" value="ECO:0007669"/>
    <property type="project" value="UniProtKB-EC"/>
</dbReference>
<reference evidence="15" key="5">
    <citation type="submission" date="2025-09" db="UniProtKB">
        <authorList>
            <consortium name="Ensembl"/>
        </authorList>
    </citation>
    <scope>IDENTIFICATION</scope>
</reference>
<evidence type="ECO:0000256" key="13">
    <source>
        <dbReference type="ARBA" id="ARBA00048064"/>
    </source>
</evidence>
<evidence type="ECO:0000313" key="15">
    <source>
        <dbReference type="Ensembl" id="ENSRFEP00010021976.1"/>
    </source>
</evidence>
<keyword evidence="8 14" id="KW-0812">Transmembrane</keyword>
<reference evidence="15 16" key="2">
    <citation type="journal article" date="2018" name="Annu Rev Anim Biosci">
        <title>Bat Biology, Genomes, and the Bat1K Project: To Generate Chromosome-Level Genomes for All Living Bat Species.</title>
        <authorList>
            <person name="Teeling E.C."/>
            <person name="Vernes S.C."/>
            <person name="Davalos L.M."/>
            <person name="Ray D.A."/>
            <person name="Gilbert M.T.P."/>
            <person name="Myers E."/>
        </authorList>
    </citation>
    <scope>NUCLEOTIDE SEQUENCE</scope>
</reference>
<sequence length="143" mass="16420">MAQLEGYYFSAALSCTFLVSCLLFSAFSWALREPYMDEIFHLPQAQRYCEGHLSLSQWDPMITTLPGLYLLSVGVVKPASWIFGWSEHIVCSIGMLRFVNLLFSVGNFYLLYLLFSQENPVNVNLSSISHTLFFQLPLLYRID</sequence>
<dbReference type="Pfam" id="PF04922">
    <property type="entry name" value="DIE2_ALG10"/>
    <property type="match status" value="1"/>
</dbReference>
<feature type="transmembrane region" description="Helical" evidence="14">
    <location>
        <begin position="7"/>
        <end position="31"/>
    </location>
</feature>
<keyword evidence="7" id="KW-0808">Transferase</keyword>
<evidence type="ECO:0000256" key="9">
    <source>
        <dbReference type="ARBA" id="ARBA00022824"/>
    </source>
</evidence>
<evidence type="ECO:0000256" key="6">
    <source>
        <dbReference type="ARBA" id="ARBA00022676"/>
    </source>
</evidence>
<dbReference type="OMA" id="YCEGHLS"/>
<feature type="transmembrane region" description="Helical" evidence="14">
    <location>
        <begin position="68"/>
        <end position="86"/>
    </location>
</feature>
<dbReference type="AlphaFoldDB" id="A0A671F8C2"/>
<comment type="catalytic activity">
    <reaction evidence="13">
        <text>an alpha-D-Glc-(1-&gt;3)-alpha-D-Glc-(1-&gt;3)-alpha-D-Man-(1-&gt;2)-alpha-D-Man-(1-&gt;2)-alpha-D-Man-(1-&gt;3)-[alpha-D-Man-(1-&gt;2)-alpha-D-Man-(1-&gt;3)-[alpha-D-Man-(1-&gt;2)-alpha-D-Man-(1-&gt;6)]-alpha-D-Man-(1-&gt;6)]-beta-D-Man-(1-&gt;4)-beta-D-GlcNAc-(1-&gt;4)-alpha-D-GlcNAc-diphospho-di-trans,poly-cis-dolichol + a di-trans,poly-cis-dolichyl beta-D-glucosyl phosphate = a alpha-D-Glc-(1-&gt;2)-alpha-D-Glc-(1-&gt;3)-alpha-D-Glc-(1-&gt;3)-alpha-D-Man-(1-&gt;2)-alpha-D-Man-(1-&gt;2)-alpha-D-Man-(1-&gt;3)-[alpha-D-Man-(1-&gt;2)-alpha-D-Man-(1-&gt;3)-[alpha-D-Man-(1-&gt;2)-alpha-D-Man-(1-&gt;6)]-alpha-D-Man-(1-&gt;6)]-beta-D-Man-(1-&gt;4)-beta-D-GlcNAc-(1-&gt;4)-alpha-D-GlcNAc-diphospho-di-trans,poly-cis-dolichol + a di-trans,poly-cis-dolichyl phosphate + H(+)</text>
        <dbReference type="Rhea" id="RHEA:29543"/>
        <dbReference type="Rhea" id="RHEA-COMP:19498"/>
        <dbReference type="Rhea" id="RHEA-COMP:19502"/>
        <dbReference type="Rhea" id="RHEA-COMP:19512"/>
        <dbReference type="Rhea" id="RHEA-COMP:19522"/>
        <dbReference type="ChEBI" id="CHEBI:15378"/>
        <dbReference type="ChEBI" id="CHEBI:57525"/>
        <dbReference type="ChEBI" id="CHEBI:57683"/>
        <dbReference type="ChEBI" id="CHEBI:132522"/>
        <dbReference type="ChEBI" id="CHEBI:132523"/>
        <dbReference type="EC" id="2.4.1.256"/>
    </reaction>
    <physiologicalReaction direction="left-to-right" evidence="13">
        <dbReference type="Rhea" id="RHEA:29544"/>
    </physiologicalReaction>
</comment>
<evidence type="ECO:0000256" key="1">
    <source>
        <dbReference type="ARBA" id="ARBA00004477"/>
    </source>
</evidence>
<evidence type="ECO:0000256" key="8">
    <source>
        <dbReference type="ARBA" id="ARBA00022692"/>
    </source>
</evidence>